<dbReference type="PANTHER" id="PTHR43128">
    <property type="entry name" value="L-2-HYDROXYCARBOXYLATE DEHYDROGENASE (NAD(P)(+))"/>
    <property type="match status" value="1"/>
</dbReference>
<organism evidence="9 10">
    <name type="scientific">Cyanomargarita calcarea GSE-NOS-MK-12-04C</name>
    <dbReference type="NCBI Taxonomy" id="2839659"/>
    <lineage>
        <taxon>Bacteria</taxon>
        <taxon>Bacillati</taxon>
        <taxon>Cyanobacteriota</taxon>
        <taxon>Cyanophyceae</taxon>
        <taxon>Nostocales</taxon>
        <taxon>Cyanomargaritaceae</taxon>
        <taxon>Cyanomargarita</taxon>
    </lineage>
</organism>
<evidence type="ECO:0000256" key="2">
    <source>
        <dbReference type="ARBA" id="ARBA00023002"/>
    </source>
</evidence>
<name>A0A951UV34_9CYAN</name>
<dbReference type="InterPro" id="IPR015955">
    <property type="entry name" value="Lactate_DH/Glyco_Ohase_4_C"/>
</dbReference>
<feature type="binding site" evidence="5">
    <location>
        <begin position="12"/>
        <end position="17"/>
    </location>
    <ligand>
        <name>NAD(+)</name>
        <dbReference type="ChEBI" id="CHEBI:57540"/>
    </ligand>
</feature>
<dbReference type="GO" id="GO:0006089">
    <property type="term" value="P:lactate metabolic process"/>
    <property type="evidence" value="ECO:0007669"/>
    <property type="project" value="TreeGrafter"/>
</dbReference>
<gene>
    <name evidence="9" type="ORF">KME60_25470</name>
</gene>
<feature type="active site" description="Proton acceptor" evidence="4">
    <location>
        <position position="185"/>
    </location>
</feature>
<dbReference type="Pfam" id="PF02866">
    <property type="entry name" value="Ldh_1_C"/>
    <property type="match status" value="1"/>
</dbReference>
<proteinExistence type="inferred from homology"/>
<sequence length="323" mass="35047">MIGKTSKVGVIGAGRVGAAVANALVLLRKCVTVVLFARTLSKAEGEAWDISDSIPLLSEMDVIPTDRYEDLADSDVIVITSGATNKEGESRLDLLMKNAEIIIATIKELDRVAPNAVVIIVSNPVDVLTRIAIRSVTEGIANSQRPENLIIGSGTVLDTARLRYRLGKQLNVDNRDIHTYVIGEHGDSEFTVWSSAFIGSIPLEKFPMSEGATFAQITQNYTELTRSRGYAIVERKGGTSYGIATVVAQIIGSILRDEKQIYTVSVRAESAYGIGDEVVLGLPCIIGQQGIERQLLLPRNDEEQRLLEESAAKLDEAYSSLNK</sequence>
<dbReference type="Gene3D" id="3.40.50.720">
    <property type="entry name" value="NAD(P)-binding Rossmann-like Domain"/>
    <property type="match status" value="1"/>
</dbReference>
<feature type="binding site" evidence="5">
    <location>
        <position position="98"/>
    </location>
    <ligand>
        <name>NAD(+)</name>
        <dbReference type="ChEBI" id="CHEBI:57540"/>
    </ligand>
</feature>
<dbReference type="Pfam" id="PF00056">
    <property type="entry name" value="Ldh_1_N"/>
    <property type="match status" value="1"/>
</dbReference>
<keyword evidence="3 5" id="KW-0520">NAD</keyword>
<dbReference type="PRINTS" id="PR00086">
    <property type="entry name" value="LLDHDRGNASE"/>
</dbReference>
<dbReference type="InterPro" id="IPR001557">
    <property type="entry name" value="L-lactate/malate_DH"/>
</dbReference>
<feature type="domain" description="Lactate/malate dehydrogenase N-terminal" evidence="7">
    <location>
        <begin position="7"/>
        <end position="134"/>
    </location>
</feature>
<accession>A0A951UV34</accession>
<evidence type="ECO:0000256" key="5">
    <source>
        <dbReference type="PIRSR" id="PIRSR000102-3"/>
    </source>
</evidence>
<dbReference type="InterPro" id="IPR018177">
    <property type="entry name" value="L-lactate_DH_AS"/>
</dbReference>
<evidence type="ECO:0000256" key="6">
    <source>
        <dbReference type="RuleBase" id="RU003369"/>
    </source>
</evidence>
<protein>
    <submittedName>
        <fullName evidence="9">L-lactate dehydrogenase</fullName>
    </submittedName>
</protein>
<comment type="caution">
    <text evidence="9">The sequence shown here is derived from an EMBL/GenBank/DDBJ whole genome shotgun (WGS) entry which is preliminary data.</text>
</comment>
<comment type="similarity">
    <text evidence="1">Belongs to the LDH/MDH superfamily. LDH family.</text>
</comment>
<reference evidence="9" key="2">
    <citation type="journal article" date="2022" name="Microbiol. Resour. Announc.">
        <title>Metagenome Sequencing to Explore Phylogenomics of Terrestrial Cyanobacteria.</title>
        <authorList>
            <person name="Ward R.D."/>
            <person name="Stajich J.E."/>
            <person name="Johansen J.R."/>
            <person name="Huntemann M."/>
            <person name="Clum A."/>
            <person name="Foster B."/>
            <person name="Foster B."/>
            <person name="Roux S."/>
            <person name="Palaniappan K."/>
            <person name="Varghese N."/>
            <person name="Mukherjee S."/>
            <person name="Reddy T.B.K."/>
            <person name="Daum C."/>
            <person name="Copeland A."/>
            <person name="Chen I.A."/>
            <person name="Ivanova N.N."/>
            <person name="Kyrpides N.C."/>
            <person name="Shapiro N."/>
            <person name="Eloe-Fadrosh E.A."/>
            <person name="Pietrasiak N."/>
        </authorList>
    </citation>
    <scope>NUCLEOTIDE SEQUENCE</scope>
    <source>
        <strain evidence="9">GSE-NOS-MK-12-04C</strain>
    </source>
</reference>
<reference evidence="9" key="1">
    <citation type="submission" date="2021-05" db="EMBL/GenBank/DDBJ databases">
        <authorList>
            <person name="Pietrasiak N."/>
            <person name="Ward R."/>
            <person name="Stajich J.E."/>
            <person name="Kurbessoian T."/>
        </authorList>
    </citation>
    <scope>NUCLEOTIDE SEQUENCE</scope>
    <source>
        <strain evidence="9">GSE-NOS-MK-12-04C</strain>
    </source>
</reference>
<dbReference type="Proteomes" id="UP000729701">
    <property type="component" value="Unassembled WGS sequence"/>
</dbReference>
<dbReference type="SUPFAM" id="SSF56327">
    <property type="entry name" value="LDH C-terminal domain-like"/>
    <property type="match status" value="1"/>
</dbReference>
<evidence type="ECO:0000256" key="3">
    <source>
        <dbReference type="ARBA" id="ARBA00023027"/>
    </source>
</evidence>
<dbReference type="SUPFAM" id="SSF51735">
    <property type="entry name" value="NAD(P)-binding Rossmann-fold domains"/>
    <property type="match status" value="1"/>
</dbReference>
<feature type="binding site" evidence="5">
    <location>
        <begin position="121"/>
        <end position="123"/>
    </location>
    <ligand>
        <name>NAD(+)</name>
        <dbReference type="ChEBI" id="CHEBI:57540"/>
    </ligand>
</feature>
<keyword evidence="2 6" id="KW-0560">Oxidoreductase</keyword>
<dbReference type="PROSITE" id="PS00064">
    <property type="entry name" value="L_LDH"/>
    <property type="match status" value="1"/>
</dbReference>
<evidence type="ECO:0000259" key="8">
    <source>
        <dbReference type="Pfam" id="PF02866"/>
    </source>
</evidence>
<evidence type="ECO:0000259" key="7">
    <source>
        <dbReference type="Pfam" id="PF00056"/>
    </source>
</evidence>
<dbReference type="InterPro" id="IPR001236">
    <property type="entry name" value="Lactate/malate_DH_N"/>
</dbReference>
<evidence type="ECO:0000256" key="4">
    <source>
        <dbReference type="PIRSR" id="PIRSR000102-1"/>
    </source>
</evidence>
<feature type="domain" description="Lactate/malate dehydrogenase C-terminal" evidence="8">
    <location>
        <begin position="155"/>
        <end position="317"/>
    </location>
</feature>
<dbReference type="InterPro" id="IPR036291">
    <property type="entry name" value="NAD(P)-bd_dom_sf"/>
</dbReference>
<dbReference type="PANTHER" id="PTHR43128:SF16">
    <property type="entry name" value="L-LACTATE DEHYDROGENASE"/>
    <property type="match status" value="1"/>
</dbReference>
<dbReference type="InterPro" id="IPR022383">
    <property type="entry name" value="Lactate/malate_DH_C"/>
</dbReference>
<evidence type="ECO:0000313" key="10">
    <source>
        <dbReference type="Proteomes" id="UP000729701"/>
    </source>
</evidence>
<dbReference type="GO" id="GO:0004459">
    <property type="term" value="F:L-lactate dehydrogenase (NAD+) activity"/>
    <property type="evidence" value="ECO:0007669"/>
    <property type="project" value="InterPro"/>
</dbReference>
<dbReference type="AlphaFoldDB" id="A0A951UV34"/>
<dbReference type="Gene3D" id="3.90.110.10">
    <property type="entry name" value="Lactate dehydrogenase/glycoside hydrolase, family 4, C-terminal"/>
    <property type="match status" value="1"/>
</dbReference>
<dbReference type="EMBL" id="JAHHGZ010000034">
    <property type="protein sequence ID" value="MBW4670679.1"/>
    <property type="molecule type" value="Genomic_DNA"/>
</dbReference>
<evidence type="ECO:0000256" key="1">
    <source>
        <dbReference type="ARBA" id="ARBA00006054"/>
    </source>
</evidence>
<dbReference type="PIRSF" id="PIRSF000102">
    <property type="entry name" value="Lac_mal_DH"/>
    <property type="match status" value="1"/>
</dbReference>
<evidence type="ECO:0000313" key="9">
    <source>
        <dbReference type="EMBL" id="MBW4670679.1"/>
    </source>
</evidence>